<sequence length="78" mass="8609">MQLYSADHEDARFYLDLFGATHMEPYSGTNPVERLVARVTVDFFDRYVLGQTDATAKMAHEVNRSGTASLASGDEPAP</sequence>
<reference evidence="1 2" key="1">
    <citation type="submission" date="2018-11" db="EMBL/GenBank/DDBJ databases">
        <title>Trebonia kvetii gen.nov., sp.nov., a novel acidophilic actinobacterium, and proposal of the new actinobacterial family Treboniaceae fam. nov.</title>
        <authorList>
            <person name="Rapoport D."/>
            <person name="Sagova-Mareckova M."/>
            <person name="Sedlacek I."/>
            <person name="Provaznik J."/>
            <person name="Kralova S."/>
            <person name="Pavlinic D."/>
            <person name="Benes V."/>
            <person name="Kopecky J."/>
        </authorList>
    </citation>
    <scope>NUCLEOTIDE SEQUENCE [LARGE SCALE GENOMIC DNA]</scope>
    <source>
        <strain evidence="1 2">15Tr583</strain>
    </source>
</reference>
<dbReference type="RefSeq" id="WP_145853360.1">
    <property type="nucleotide sequence ID" value="NZ_RPFW01000002.1"/>
</dbReference>
<comment type="caution">
    <text evidence="1">The sequence shown here is derived from an EMBL/GenBank/DDBJ whole genome shotgun (WGS) entry which is preliminary data.</text>
</comment>
<gene>
    <name evidence="1" type="ORF">EAS64_14250</name>
</gene>
<dbReference type="EMBL" id="RPFW01000002">
    <property type="protein sequence ID" value="TVZ05658.1"/>
    <property type="molecule type" value="Genomic_DNA"/>
</dbReference>
<keyword evidence="2" id="KW-1185">Reference proteome</keyword>
<evidence type="ECO:0000313" key="2">
    <source>
        <dbReference type="Proteomes" id="UP000460272"/>
    </source>
</evidence>
<organism evidence="1 2">
    <name type="scientific">Trebonia kvetii</name>
    <dbReference type="NCBI Taxonomy" id="2480626"/>
    <lineage>
        <taxon>Bacteria</taxon>
        <taxon>Bacillati</taxon>
        <taxon>Actinomycetota</taxon>
        <taxon>Actinomycetes</taxon>
        <taxon>Streptosporangiales</taxon>
        <taxon>Treboniaceae</taxon>
        <taxon>Trebonia</taxon>
    </lineage>
</organism>
<proteinExistence type="predicted"/>
<dbReference type="Proteomes" id="UP000460272">
    <property type="component" value="Unassembled WGS sequence"/>
</dbReference>
<accession>A0A6P2C3A2</accession>
<dbReference type="AlphaFoldDB" id="A0A6P2C3A2"/>
<dbReference type="OrthoDB" id="5243890at2"/>
<protein>
    <submittedName>
        <fullName evidence="1">Uncharacterized protein</fullName>
    </submittedName>
</protein>
<name>A0A6P2C3A2_9ACTN</name>
<evidence type="ECO:0000313" key="1">
    <source>
        <dbReference type="EMBL" id="TVZ05658.1"/>
    </source>
</evidence>